<name>A0AAW5R3V1_9HYPH</name>
<protein>
    <submittedName>
        <fullName evidence="2">LPS export ABC transporter periplasmic protein LptC</fullName>
    </submittedName>
</protein>
<proteinExistence type="predicted"/>
<dbReference type="Gene3D" id="2.60.450.10">
    <property type="entry name" value="Lipopolysaccharide (LPS) transport protein A like domain"/>
    <property type="match status" value="1"/>
</dbReference>
<evidence type="ECO:0000256" key="1">
    <source>
        <dbReference type="SAM" id="MobiDB-lite"/>
    </source>
</evidence>
<dbReference type="GO" id="GO:0015221">
    <property type="term" value="F:lipopolysaccharide transmembrane transporter activity"/>
    <property type="evidence" value="ECO:0007669"/>
    <property type="project" value="InterPro"/>
</dbReference>
<organism evidence="2 3">
    <name type="scientific">Microbaculum marinisediminis</name>
    <dbReference type="NCBI Taxonomy" id="2931392"/>
    <lineage>
        <taxon>Bacteria</taxon>
        <taxon>Pseudomonadati</taxon>
        <taxon>Pseudomonadota</taxon>
        <taxon>Alphaproteobacteria</taxon>
        <taxon>Hyphomicrobiales</taxon>
        <taxon>Tepidamorphaceae</taxon>
        <taxon>Microbaculum</taxon>
    </lineage>
</organism>
<dbReference type="NCBIfam" id="TIGR04409">
    <property type="entry name" value="LptC_YrbK"/>
    <property type="match status" value="1"/>
</dbReference>
<dbReference type="EMBL" id="JALIDZ010000007">
    <property type="protein sequence ID" value="MCT8973279.1"/>
    <property type="molecule type" value="Genomic_DNA"/>
</dbReference>
<comment type="caution">
    <text evidence="2">The sequence shown here is derived from an EMBL/GenBank/DDBJ whole genome shotgun (WGS) entry which is preliminary data.</text>
</comment>
<dbReference type="GO" id="GO:0005886">
    <property type="term" value="C:plasma membrane"/>
    <property type="evidence" value="ECO:0007669"/>
    <property type="project" value="InterPro"/>
</dbReference>
<dbReference type="AlphaFoldDB" id="A0AAW5R3V1"/>
<accession>A0AAW5R3V1</accession>
<dbReference type="InterPro" id="IPR026265">
    <property type="entry name" value="LptC"/>
</dbReference>
<gene>
    <name evidence="2" type="primary">lptC</name>
    <name evidence="2" type="ORF">MUB46_15555</name>
</gene>
<reference evidence="2 3" key="1">
    <citation type="submission" date="2022-04" db="EMBL/GenBank/DDBJ databases">
        <authorList>
            <person name="Ye Y.-Q."/>
            <person name="Du Z.-J."/>
        </authorList>
    </citation>
    <scope>NUCLEOTIDE SEQUENCE [LARGE SCALE GENOMIC DNA]</scope>
    <source>
        <strain evidence="2 3">A6E488</strain>
    </source>
</reference>
<keyword evidence="3" id="KW-1185">Reference proteome</keyword>
<evidence type="ECO:0000313" key="2">
    <source>
        <dbReference type="EMBL" id="MCT8973279.1"/>
    </source>
</evidence>
<evidence type="ECO:0000313" key="3">
    <source>
        <dbReference type="Proteomes" id="UP001320898"/>
    </source>
</evidence>
<sequence>MFVSARSLPTEIGDIDLGEVGLEGTTLTMQNPSLSGFNDNGTSYQVTAAKAMQDVTNPRVVTLESIDGTMTKPDGDKVRVTADHGVLDSDSQVLDLTSNIVVKTDKDDYAYLNAAKVDMAAGSIVTSEPVRAVSKSGKIRAKSMEITDRGAHLLFRGNVVVDLRLDGGRVDDAGDAGNDDSLGADSLGEDSLGDGAPGVDGTTDEMPAHAE</sequence>
<feature type="region of interest" description="Disordered" evidence="1">
    <location>
        <begin position="170"/>
        <end position="211"/>
    </location>
</feature>
<dbReference type="InterPro" id="IPR010664">
    <property type="entry name" value="LipoPS_assembly_LptC-rel"/>
</dbReference>
<dbReference type="Proteomes" id="UP001320898">
    <property type="component" value="Unassembled WGS sequence"/>
</dbReference>
<dbReference type="Pfam" id="PF06835">
    <property type="entry name" value="LptC"/>
    <property type="match status" value="1"/>
</dbReference>